<protein>
    <recommendedName>
        <fullName evidence="9">Apolipoprotein N-acyltransferase</fullName>
        <shortName evidence="9">ALP N-acyltransferase</shortName>
        <ecNumber evidence="9">2.3.1.269</ecNumber>
    </recommendedName>
</protein>
<evidence type="ECO:0000256" key="2">
    <source>
        <dbReference type="ARBA" id="ARBA00010065"/>
    </source>
</evidence>
<dbReference type="InterPro" id="IPR003010">
    <property type="entry name" value="C-N_Hydrolase"/>
</dbReference>
<dbReference type="eggNOG" id="COG0815">
    <property type="taxonomic scope" value="Bacteria"/>
</dbReference>
<keyword evidence="3 9" id="KW-1003">Cell membrane</keyword>
<dbReference type="GO" id="GO:0042158">
    <property type="term" value="P:lipoprotein biosynthetic process"/>
    <property type="evidence" value="ECO:0007669"/>
    <property type="project" value="UniProtKB-UniRule"/>
</dbReference>
<feature type="transmembrane region" description="Helical" evidence="9">
    <location>
        <begin position="98"/>
        <end position="127"/>
    </location>
</feature>
<keyword evidence="5 9" id="KW-0812">Transmembrane</keyword>
<dbReference type="OrthoDB" id="9804277at2"/>
<keyword evidence="7 9" id="KW-0472">Membrane</keyword>
<feature type="transmembrane region" description="Helical" evidence="9">
    <location>
        <begin position="71"/>
        <end position="92"/>
    </location>
</feature>
<gene>
    <name evidence="9" type="primary">lnt</name>
    <name evidence="11" type="ordered locus">PB2503_04262</name>
</gene>
<comment type="function">
    <text evidence="9">Catalyzes the phospholipid dependent N-acylation of the N-terminal cysteine of apolipoprotein, the last step in lipoprotein maturation.</text>
</comment>
<organism evidence="11 12">
    <name type="scientific">Parvularcula bermudensis (strain ATCC BAA-594 / HTCC2503 / KCTC 12087)</name>
    <dbReference type="NCBI Taxonomy" id="314260"/>
    <lineage>
        <taxon>Bacteria</taxon>
        <taxon>Pseudomonadati</taxon>
        <taxon>Pseudomonadota</taxon>
        <taxon>Alphaproteobacteria</taxon>
        <taxon>Parvularculales</taxon>
        <taxon>Parvularculaceae</taxon>
        <taxon>Parvularcula</taxon>
    </lineage>
</organism>
<keyword evidence="9" id="KW-0997">Cell inner membrane</keyword>
<keyword evidence="4 9" id="KW-0808">Transferase</keyword>
<comment type="caution">
    <text evidence="9">Lacks conserved residue(s) required for the propagation of feature annotation.</text>
</comment>
<evidence type="ECO:0000259" key="10">
    <source>
        <dbReference type="PROSITE" id="PS50263"/>
    </source>
</evidence>
<keyword evidence="6 9" id="KW-1133">Transmembrane helix</keyword>
<evidence type="ECO:0000256" key="4">
    <source>
        <dbReference type="ARBA" id="ARBA00022679"/>
    </source>
</evidence>
<reference evidence="11 12" key="2">
    <citation type="journal article" date="2011" name="J. Bacteriol.">
        <title>Complete genome sequence of strain HTCC2503T of Parvularcula bermudensis, the type species of the order "Parvularculales" in the class Alphaproteobacteria.</title>
        <authorList>
            <person name="Oh H.M."/>
            <person name="Kang I."/>
            <person name="Vergin K.L."/>
            <person name="Kang D."/>
            <person name="Rhee K.H."/>
            <person name="Giovannoni S.J."/>
            <person name="Cho J.C."/>
        </authorList>
    </citation>
    <scope>NUCLEOTIDE SEQUENCE [LARGE SCALE GENOMIC DNA]</scope>
    <source>
        <strain evidence="12">ATCC BAA-594 / HTCC2503 / KCTC 12087</strain>
    </source>
</reference>
<dbReference type="InterPro" id="IPR045378">
    <property type="entry name" value="LNT_N"/>
</dbReference>
<keyword evidence="8 9" id="KW-0012">Acyltransferase</keyword>
<dbReference type="UniPathway" id="UPA00666"/>
<dbReference type="KEGG" id="pbr:PB2503_04262"/>
<dbReference type="Proteomes" id="UP000001302">
    <property type="component" value="Chromosome"/>
</dbReference>
<dbReference type="InterPro" id="IPR036526">
    <property type="entry name" value="C-N_Hydrolase_sf"/>
</dbReference>
<dbReference type="InterPro" id="IPR004563">
    <property type="entry name" value="Apolipo_AcylTrfase"/>
</dbReference>
<evidence type="ECO:0000256" key="7">
    <source>
        <dbReference type="ARBA" id="ARBA00023136"/>
    </source>
</evidence>
<dbReference type="PANTHER" id="PTHR38686:SF1">
    <property type="entry name" value="APOLIPOPROTEIN N-ACYLTRANSFERASE"/>
    <property type="match status" value="1"/>
</dbReference>
<evidence type="ECO:0000256" key="8">
    <source>
        <dbReference type="ARBA" id="ARBA00023315"/>
    </source>
</evidence>
<dbReference type="STRING" id="314260.PB2503_04262"/>
<dbReference type="AlphaFoldDB" id="E0TEP4"/>
<evidence type="ECO:0000256" key="5">
    <source>
        <dbReference type="ARBA" id="ARBA00022692"/>
    </source>
</evidence>
<dbReference type="EC" id="2.3.1.269" evidence="9"/>
<dbReference type="PANTHER" id="PTHR38686">
    <property type="entry name" value="APOLIPOPROTEIN N-ACYLTRANSFERASE"/>
    <property type="match status" value="1"/>
</dbReference>
<comment type="similarity">
    <text evidence="2 9">Belongs to the CN hydrolase family. Apolipoprotein N-acyltransferase subfamily.</text>
</comment>
<comment type="catalytic activity">
    <reaction evidence="9">
        <text>N-terminal S-1,2-diacyl-sn-glyceryl-L-cysteinyl-[lipoprotein] + a glycerophospholipid = N-acyl-S-1,2-diacyl-sn-glyceryl-L-cysteinyl-[lipoprotein] + a 2-acyl-sn-glycero-3-phospholipid + H(+)</text>
        <dbReference type="Rhea" id="RHEA:48228"/>
        <dbReference type="Rhea" id="RHEA-COMP:14681"/>
        <dbReference type="Rhea" id="RHEA-COMP:14684"/>
        <dbReference type="ChEBI" id="CHEBI:15378"/>
        <dbReference type="ChEBI" id="CHEBI:136912"/>
        <dbReference type="ChEBI" id="CHEBI:140656"/>
        <dbReference type="ChEBI" id="CHEBI:140657"/>
        <dbReference type="ChEBI" id="CHEBI:140660"/>
        <dbReference type="EC" id="2.3.1.269"/>
    </reaction>
</comment>
<dbReference type="NCBIfam" id="TIGR00546">
    <property type="entry name" value="lnt"/>
    <property type="match status" value="1"/>
</dbReference>
<feature type="domain" description="CN hydrolase" evidence="10">
    <location>
        <begin position="245"/>
        <end position="497"/>
    </location>
</feature>
<dbReference type="PROSITE" id="PS50263">
    <property type="entry name" value="CN_HYDROLASE"/>
    <property type="match status" value="1"/>
</dbReference>
<dbReference type="GO" id="GO:0005886">
    <property type="term" value="C:plasma membrane"/>
    <property type="evidence" value="ECO:0007669"/>
    <property type="project" value="UniProtKB-SubCell"/>
</dbReference>
<evidence type="ECO:0000256" key="1">
    <source>
        <dbReference type="ARBA" id="ARBA00004651"/>
    </source>
</evidence>
<dbReference type="EMBL" id="CP002156">
    <property type="protein sequence ID" value="ADM08927.1"/>
    <property type="molecule type" value="Genomic_DNA"/>
</dbReference>
<evidence type="ECO:0000256" key="9">
    <source>
        <dbReference type="HAMAP-Rule" id="MF_01148"/>
    </source>
</evidence>
<dbReference type="Pfam" id="PF20154">
    <property type="entry name" value="LNT_N"/>
    <property type="match status" value="1"/>
</dbReference>
<dbReference type="Gene3D" id="3.60.110.10">
    <property type="entry name" value="Carbon-nitrogen hydrolase"/>
    <property type="match status" value="1"/>
</dbReference>
<sequence length="532" mass="57229">MTRAHTDILTRLRALKGGRRLAVAFGAGALTALAQAPLYLLPLLPIGFGLLSVLVYSGRAEGGTAFAAFRLGWAFGFGYFLIGLHWLAFAFLVQADQFAWLIPFAIPLFTGFLGLFYGAATALAGLGRPSSPLNFSLRLAASFAVFEVIRGHVLTGFPWNLPAQAFAGTPLLAQTAAIWGPYGLSLVVLLLAIIPASGLLAPRLSMRPALICLAGMILLCAYGGLRLTNNQIPEDFSSPLELIVAQPSVNQRDRLDAQLRDQALLRLLAMTAAQTPDTQNSLIVWPENTYPHLGSLPIIPALLARELPEKAALFSGTVRAYQGSDGDTLYGNSGVLFGPTIGEGEQKQKPFLAIYDKHHLVPFGEYLPFKSLLNAIGLSQLAPVEDGFTPGTGPATLTVHGRRFSPLICYEDVFPRALYPEGDRPDFLVVVTNDAWFGDNAGPLQHLAISRLRTIETGLPMARAANTGMSTILNAYGEMRGSIEIYEEGVLVAPLPPSLVTTTYDRYGEVLFFSLLLVVFLASFRGAIASLV</sequence>
<keyword evidence="11" id="KW-0449">Lipoprotein</keyword>
<dbReference type="SUPFAM" id="SSF56317">
    <property type="entry name" value="Carbon-nitrogen hydrolase"/>
    <property type="match status" value="1"/>
</dbReference>
<dbReference type="GO" id="GO:0016410">
    <property type="term" value="F:N-acyltransferase activity"/>
    <property type="evidence" value="ECO:0007669"/>
    <property type="project" value="UniProtKB-UniRule"/>
</dbReference>
<evidence type="ECO:0000256" key="3">
    <source>
        <dbReference type="ARBA" id="ARBA00022475"/>
    </source>
</evidence>
<feature type="transmembrane region" description="Helical" evidence="9">
    <location>
        <begin position="510"/>
        <end position="528"/>
    </location>
</feature>
<comment type="pathway">
    <text evidence="9">Protein modification; lipoprotein biosynthesis (N-acyl transfer).</text>
</comment>
<evidence type="ECO:0000313" key="12">
    <source>
        <dbReference type="Proteomes" id="UP000001302"/>
    </source>
</evidence>
<dbReference type="RefSeq" id="WP_013299901.1">
    <property type="nucleotide sequence ID" value="NC_014414.1"/>
</dbReference>
<accession>E0TEP4</accession>
<dbReference type="HAMAP" id="MF_01148">
    <property type="entry name" value="Lnt"/>
    <property type="match status" value="1"/>
</dbReference>
<feature type="transmembrane region" description="Helical" evidence="9">
    <location>
        <begin position="21"/>
        <end position="37"/>
    </location>
</feature>
<keyword evidence="12" id="KW-1185">Reference proteome</keyword>
<evidence type="ECO:0000256" key="6">
    <source>
        <dbReference type="ARBA" id="ARBA00022989"/>
    </source>
</evidence>
<dbReference type="CDD" id="cd07571">
    <property type="entry name" value="ALP_N-acyl_transferase"/>
    <property type="match status" value="1"/>
</dbReference>
<name>E0TEP4_PARBH</name>
<reference evidence="12" key="1">
    <citation type="submission" date="2010-08" db="EMBL/GenBank/DDBJ databases">
        <title>Genome sequence of Parvularcula bermudensis HTCC2503.</title>
        <authorList>
            <person name="Kang D.-M."/>
            <person name="Oh H.-M."/>
            <person name="Cho J.-C."/>
        </authorList>
    </citation>
    <scope>NUCLEOTIDE SEQUENCE [LARGE SCALE GENOMIC DNA]</scope>
    <source>
        <strain evidence="12">ATCC BAA-594 / HTCC2503 / KCTC 12087</strain>
    </source>
</reference>
<proteinExistence type="inferred from homology"/>
<dbReference type="Pfam" id="PF00795">
    <property type="entry name" value="CN_hydrolase"/>
    <property type="match status" value="1"/>
</dbReference>
<comment type="subcellular location">
    <subcellularLocation>
        <location evidence="9">Cell inner membrane</location>
        <topology evidence="9">Multi-pass membrane protein</topology>
    </subcellularLocation>
    <subcellularLocation>
        <location evidence="1">Cell membrane</location>
        <topology evidence="1">Multi-pass membrane protein</topology>
    </subcellularLocation>
</comment>
<feature type="transmembrane region" description="Helical" evidence="9">
    <location>
        <begin position="179"/>
        <end position="201"/>
    </location>
</feature>
<dbReference type="HOGENOM" id="CLU_019563_3_1_5"/>
<evidence type="ECO:0000313" key="11">
    <source>
        <dbReference type="EMBL" id="ADM08927.1"/>
    </source>
</evidence>